<comment type="subcellular location">
    <subcellularLocation>
        <location evidence="1">Periplasm</location>
    </subcellularLocation>
</comment>
<dbReference type="InterPro" id="IPR050490">
    <property type="entry name" value="Bact_solute-bd_prot1"/>
</dbReference>
<proteinExistence type="inferred from homology"/>
<evidence type="ECO:0000256" key="3">
    <source>
        <dbReference type="ARBA" id="ARBA00022475"/>
    </source>
</evidence>
<comment type="caution">
    <text evidence="9">The sequence shown here is derived from an EMBL/GenBank/DDBJ whole genome shotgun (WGS) entry which is preliminary data.</text>
</comment>
<reference evidence="9 10" key="1">
    <citation type="journal article" date="2014" name="Nature">
        <title>An environmental bacterial taxon with a large and distinct metabolic repertoire.</title>
        <authorList>
            <person name="Wilson M.C."/>
            <person name="Mori T."/>
            <person name="Ruckert C."/>
            <person name="Uria A.R."/>
            <person name="Helf M.J."/>
            <person name="Takada K."/>
            <person name="Gernert C."/>
            <person name="Steffens U.A."/>
            <person name="Heycke N."/>
            <person name="Schmitt S."/>
            <person name="Rinke C."/>
            <person name="Helfrich E.J."/>
            <person name="Brachmann A.O."/>
            <person name="Gurgui C."/>
            <person name="Wakimoto T."/>
            <person name="Kracht M."/>
            <person name="Crusemann M."/>
            <person name="Hentschel U."/>
            <person name="Abe I."/>
            <person name="Matsunaga S."/>
            <person name="Kalinowski J."/>
            <person name="Takeyama H."/>
            <person name="Piel J."/>
        </authorList>
    </citation>
    <scope>NUCLEOTIDE SEQUENCE [LARGE SCALE GENOMIC DNA]</scope>
    <source>
        <strain evidence="10">TSY1</strain>
    </source>
</reference>
<evidence type="ECO:0000313" key="9">
    <source>
        <dbReference type="EMBL" id="ETW92856.1"/>
    </source>
</evidence>
<organism evidence="9 10">
    <name type="scientific">Entotheonella factor</name>
    <dbReference type="NCBI Taxonomy" id="1429438"/>
    <lineage>
        <taxon>Bacteria</taxon>
        <taxon>Pseudomonadati</taxon>
        <taxon>Nitrospinota/Tectimicrobiota group</taxon>
        <taxon>Candidatus Tectimicrobiota</taxon>
        <taxon>Candidatus Entotheonellia</taxon>
        <taxon>Candidatus Entotheonellales</taxon>
        <taxon>Candidatus Entotheonellaceae</taxon>
        <taxon>Candidatus Entotheonella</taxon>
    </lineage>
</organism>
<feature type="signal peptide" evidence="8">
    <location>
        <begin position="1"/>
        <end position="21"/>
    </location>
</feature>
<evidence type="ECO:0000256" key="6">
    <source>
        <dbReference type="ARBA" id="ARBA00023139"/>
    </source>
</evidence>
<keyword evidence="3" id="KW-1003">Cell membrane</keyword>
<evidence type="ECO:0000256" key="5">
    <source>
        <dbReference type="ARBA" id="ARBA00023136"/>
    </source>
</evidence>
<dbReference type="GO" id="GO:0042597">
    <property type="term" value="C:periplasmic space"/>
    <property type="evidence" value="ECO:0007669"/>
    <property type="project" value="UniProtKB-SubCell"/>
</dbReference>
<keyword evidence="7" id="KW-0449">Lipoprotein</keyword>
<evidence type="ECO:0000256" key="4">
    <source>
        <dbReference type="ARBA" id="ARBA00022729"/>
    </source>
</evidence>
<dbReference type="SUPFAM" id="SSF53850">
    <property type="entry name" value="Periplasmic binding protein-like II"/>
    <property type="match status" value="1"/>
</dbReference>
<evidence type="ECO:0000313" key="10">
    <source>
        <dbReference type="Proteomes" id="UP000019141"/>
    </source>
</evidence>
<sequence length="487" mass="54421">MKRIGLVVLIVVCSLSITLSTAWTQALPGETVEERAINGAKAYIEERNLQDPSLTMLLISLFKNSMPKYAKQWEDLTGVKIEFVEYGYTDIPAKIMAEAVAKTGQYDIFNQFPYVVPDASGAGVILSMDEYAAKGKPDFSGIEPALQAQQFYNDQPYFLLLDGDHLILVLRQDILDLPGVKEEFKAKFGREVGCPETMAQWEEMATFFHTEKGATRWGKTFEQGLYGAMGYRAINFSYRHFPAYFGGLLFDQDMKPQINTPRGVEAIKAFTSIVKYMPPDIQGWGTPQIYPFWASGQAFSVMSFPSIVGYGNKNPQSKIKGQQLSCVIPGVEIDGKLVRRAPQAAGTGYMVSRYSKHPELAYYFLQWLTGPTKGDEAIADGKGFWDPMRKSNLTNEAVIEKFGQQFLETTMANAKHAISLLMLEGNEEYFNVLDKNLALVMQGNLKAEDAAKRIETGWNKITEDVGEDIQIKAWRSGVASGAYIDQF</sequence>
<accession>W4L6B1</accession>
<comment type="similarity">
    <text evidence="2">Belongs to the bacterial solute-binding protein 1 family.</text>
</comment>
<evidence type="ECO:0000256" key="2">
    <source>
        <dbReference type="ARBA" id="ARBA00008520"/>
    </source>
</evidence>
<evidence type="ECO:0000256" key="7">
    <source>
        <dbReference type="ARBA" id="ARBA00023288"/>
    </source>
</evidence>
<evidence type="ECO:0008006" key="11">
    <source>
        <dbReference type="Google" id="ProtNLM"/>
    </source>
</evidence>
<dbReference type="HOGENOM" id="CLU_031285_9_3_7"/>
<keyword evidence="5" id="KW-0472">Membrane</keyword>
<gene>
    <name evidence="9" type="ORF">ETSY1_41795</name>
</gene>
<dbReference type="InterPro" id="IPR006059">
    <property type="entry name" value="SBP"/>
</dbReference>
<name>W4L6B1_ENTF1</name>
<evidence type="ECO:0000256" key="8">
    <source>
        <dbReference type="SAM" id="SignalP"/>
    </source>
</evidence>
<evidence type="ECO:0000256" key="1">
    <source>
        <dbReference type="ARBA" id="ARBA00004418"/>
    </source>
</evidence>
<dbReference type="PANTHER" id="PTHR43649:SF33">
    <property type="entry name" value="POLYGALACTURONAN_RHAMNOGALACTURONAN-BINDING PROTEIN YTCQ"/>
    <property type="match status" value="1"/>
</dbReference>
<feature type="chain" id="PRO_5004845714" description="Sugar ABC transporter substrate-binding protein" evidence="8">
    <location>
        <begin position="22"/>
        <end position="487"/>
    </location>
</feature>
<keyword evidence="6" id="KW-0564">Palmitate</keyword>
<dbReference type="AlphaFoldDB" id="W4L6B1"/>
<dbReference type="Proteomes" id="UP000019141">
    <property type="component" value="Unassembled WGS sequence"/>
</dbReference>
<dbReference type="PANTHER" id="PTHR43649">
    <property type="entry name" value="ARABINOSE-BINDING PROTEIN-RELATED"/>
    <property type="match status" value="1"/>
</dbReference>
<protein>
    <recommendedName>
        <fullName evidence="11">Sugar ABC transporter substrate-binding protein</fullName>
    </recommendedName>
</protein>
<dbReference type="Gene3D" id="3.40.190.10">
    <property type="entry name" value="Periplasmic binding protein-like II"/>
    <property type="match status" value="2"/>
</dbReference>
<dbReference type="Pfam" id="PF01547">
    <property type="entry name" value="SBP_bac_1"/>
    <property type="match status" value="1"/>
</dbReference>
<keyword evidence="10" id="KW-1185">Reference proteome</keyword>
<keyword evidence="4 8" id="KW-0732">Signal</keyword>
<dbReference type="EMBL" id="AZHW01001357">
    <property type="protein sequence ID" value="ETW92856.1"/>
    <property type="molecule type" value="Genomic_DNA"/>
</dbReference>